<protein>
    <submittedName>
        <fullName evidence="14">Zinc finger protein 184-like</fullName>
    </submittedName>
</protein>
<evidence type="ECO:0000259" key="11">
    <source>
        <dbReference type="PROSITE" id="PS50805"/>
    </source>
</evidence>
<evidence type="ECO:0000313" key="13">
    <source>
        <dbReference type="Proteomes" id="UP000189705"/>
    </source>
</evidence>
<evidence type="ECO:0000313" key="14">
    <source>
        <dbReference type="RefSeq" id="XP_025051684.1"/>
    </source>
</evidence>
<feature type="domain" description="KRAB-related" evidence="12">
    <location>
        <begin position="81"/>
        <end position="143"/>
    </location>
</feature>
<proteinExistence type="predicted"/>
<evidence type="ECO:0000256" key="3">
    <source>
        <dbReference type="ARBA" id="ARBA00022737"/>
    </source>
</evidence>
<dbReference type="SMART" id="SM00355">
    <property type="entry name" value="ZnF_C2H2"/>
    <property type="match status" value="4"/>
</dbReference>
<dbReference type="KEGG" id="asn:112549087"/>
<gene>
    <name evidence="14" type="primary">LOC112549087</name>
</gene>
<feature type="domain" description="C2H2-type" evidence="10">
    <location>
        <begin position="282"/>
        <end position="309"/>
    </location>
</feature>
<dbReference type="RefSeq" id="XP_025051684.1">
    <property type="nucleotide sequence ID" value="XM_025195899.1"/>
</dbReference>
<feature type="domain" description="KRAB" evidence="11">
    <location>
        <begin position="84"/>
        <end position="156"/>
    </location>
</feature>
<dbReference type="InParanoid" id="A0A3Q0FWG3"/>
<dbReference type="FunFam" id="3.30.160.60:FF:000446">
    <property type="entry name" value="Zinc finger protein"/>
    <property type="match status" value="1"/>
</dbReference>
<dbReference type="FunFam" id="3.30.160.60:FF:000340">
    <property type="entry name" value="zinc finger protein 473 isoform X1"/>
    <property type="match status" value="1"/>
</dbReference>
<dbReference type="InterPro" id="IPR001909">
    <property type="entry name" value="KRAB"/>
</dbReference>
<name>A0A3Q0FWG3_ALLSI</name>
<dbReference type="CDD" id="cd07765">
    <property type="entry name" value="KRAB_A-box"/>
    <property type="match status" value="1"/>
</dbReference>
<dbReference type="FunFam" id="3.30.160.60:FF:001498">
    <property type="entry name" value="Zinc finger protein 404"/>
    <property type="match status" value="1"/>
</dbReference>
<dbReference type="PROSITE" id="PS50157">
    <property type="entry name" value="ZINC_FINGER_C2H2_2"/>
    <property type="match status" value="5"/>
</dbReference>
<comment type="subcellular location">
    <subcellularLocation>
        <location evidence="1">Nucleus</location>
    </subcellularLocation>
</comment>
<dbReference type="PROSITE" id="PS50806">
    <property type="entry name" value="KRAB_RELATED"/>
    <property type="match status" value="1"/>
</dbReference>
<feature type="domain" description="C2H2-type" evidence="10">
    <location>
        <begin position="255"/>
        <end position="282"/>
    </location>
</feature>
<evidence type="ECO:0000259" key="10">
    <source>
        <dbReference type="PROSITE" id="PS50157"/>
    </source>
</evidence>
<dbReference type="PANTHER" id="PTHR24381">
    <property type="entry name" value="ZINC FINGER PROTEIN"/>
    <property type="match status" value="1"/>
</dbReference>
<feature type="domain" description="C2H2-type" evidence="10">
    <location>
        <begin position="227"/>
        <end position="254"/>
    </location>
</feature>
<dbReference type="GO" id="GO:0000981">
    <property type="term" value="F:DNA-binding transcription factor activity, RNA polymerase II-specific"/>
    <property type="evidence" value="ECO:0007669"/>
    <property type="project" value="TreeGrafter"/>
</dbReference>
<dbReference type="Gene3D" id="6.10.140.140">
    <property type="match status" value="1"/>
</dbReference>
<keyword evidence="5" id="KW-0862">Zinc</keyword>
<evidence type="ECO:0000256" key="5">
    <source>
        <dbReference type="ARBA" id="ARBA00022833"/>
    </source>
</evidence>
<dbReference type="GO" id="GO:0008270">
    <property type="term" value="F:zinc ion binding"/>
    <property type="evidence" value="ECO:0007669"/>
    <property type="project" value="UniProtKB-KW"/>
</dbReference>
<keyword evidence="3" id="KW-0677">Repeat</keyword>
<feature type="domain" description="C2H2-type" evidence="10">
    <location>
        <begin position="310"/>
        <end position="326"/>
    </location>
</feature>
<keyword evidence="13" id="KW-1185">Reference proteome</keyword>
<dbReference type="SUPFAM" id="SSF109640">
    <property type="entry name" value="KRAB domain (Kruppel-associated box)"/>
    <property type="match status" value="1"/>
</dbReference>
<sequence>MAGQPQEEAGQRQESRGKREEPSPEQKSGAGTRSRAEQQAGEEGPVRLELQRTWPGSLGERGCLPPEPGPGQKGQARESLELPAVFEAVAVYFTREEWELLDDEGKELYRDQMLRNYQALVSLGYRGPTPDLICRLQQGQGELWGCAGQEPGESSQREDLAAGGAWLPSRGEQQPPEEGYACSSGLVKHQPVQREKHQYRCVPCGKTCTDFSSLAQHRRIHLERETHRCTKCRKSFASQHDLSQHQCVQSGQLQHQCTECGKSFKQPSDLARHSHMHAGEKHQCCVCGKGFTQHGSLARHQRIHTGEKPHECSECGKRFSHSGSLT</sequence>
<accession>A0A3Q0FWG3</accession>
<dbReference type="InterPro" id="IPR003655">
    <property type="entry name" value="aKRAB"/>
</dbReference>
<dbReference type="PROSITE" id="PS50805">
    <property type="entry name" value="KRAB"/>
    <property type="match status" value="1"/>
</dbReference>
<keyword evidence="6" id="KW-0238">DNA-binding</keyword>
<feature type="non-terminal residue" evidence="14">
    <location>
        <position position="326"/>
    </location>
</feature>
<organism evidence="13 14">
    <name type="scientific">Alligator sinensis</name>
    <name type="common">Chinese alligator</name>
    <dbReference type="NCBI Taxonomy" id="38654"/>
    <lineage>
        <taxon>Eukaryota</taxon>
        <taxon>Metazoa</taxon>
        <taxon>Chordata</taxon>
        <taxon>Craniata</taxon>
        <taxon>Vertebrata</taxon>
        <taxon>Euteleostomi</taxon>
        <taxon>Archelosauria</taxon>
        <taxon>Archosauria</taxon>
        <taxon>Crocodylia</taxon>
        <taxon>Alligatoridae</taxon>
        <taxon>Alligatorinae</taxon>
        <taxon>Alligator</taxon>
    </lineage>
</organism>
<dbReference type="Pfam" id="PF01352">
    <property type="entry name" value="KRAB"/>
    <property type="match status" value="1"/>
</dbReference>
<dbReference type="PROSITE" id="PS00028">
    <property type="entry name" value="ZINC_FINGER_C2H2_1"/>
    <property type="match status" value="3"/>
</dbReference>
<dbReference type="AlphaFoldDB" id="A0A3Q0FWG3"/>
<dbReference type="Gene3D" id="3.30.160.60">
    <property type="entry name" value="Classic Zinc Finger"/>
    <property type="match status" value="4"/>
</dbReference>
<evidence type="ECO:0000256" key="1">
    <source>
        <dbReference type="ARBA" id="ARBA00004123"/>
    </source>
</evidence>
<dbReference type="InterPro" id="IPR013087">
    <property type="entry name" value="Znf_C2H2_type"/>
</dbReference>
<evidence type="ECO:0000256" key="2">
    <source>
        <dbReference type="ARBA" id="ARBA00022723"/>
    </source>
</evidence>
<dbReference type="GO" id="GO:0005634">
    <property type="term" value="C:nucleus"/>
    <property type="evidence" value="ECO:0007669"/>
    <property type="project" value="UniProtKB-SubCell"/>
</dbReference>
<feature type="compositionally biased region" description="Basic and acidic residues" evidence="9">
    <location>
        <begin position="9"/>
        <end position="24"/>
    </location>
</feature>
<keyword evidence="2" id="KW-0479">Metal-binding</keyword>
<dbReference type="GeneID" id="112549087"/>
<reference evidence="14" key="1">
    <citation type="submission" date="2025-08" db="UniProtKB">
        <authorList>
            <consortium name="RefSeq"/>
        </authorList>
    </citation>
    <scope>IDENTIFICATION</scope>
</reference>
<dbReference type="GO" id="GO:0000977">
    <property type="term" value="F:RNA polymerase II transcription regulatory region sequence-specific DNA binding"/>
    <property type="evidence" value="ECO:0007669"/>
    <property type="project" value="TreeGrafter"/>
</dbReference>
<evidence type="ECO:0000256" key="9">
    <source>
        <dbReference type="SAM" id="MobiDB-lite"/>
    </source>
</evidence>
<feature type="region of interest" description="Disordered" evidence="9">
    <location>
        <begin position="1"/>
        <end position="77"/>
    </location>
</feature>
<dbReference type="InterPro" id="IPR036051">
    <property type="entry name" value="KRAB_dom_sf"/>
</dbReference>
<keyword evidence="7" id="KW-0539">Nucleus</keyword>
<dbReference type="SUPFAM" id="SSF57667">
    <property type="entry name" value="beta-beta-alpha zinc fingers"/>
    <property type="match status" value="3"/>
</dbReference>
<dbReference type="Proteomes" id="UP000189705">
    <property type="component" value="Unplaced"/>
</dbReference>
<dbReference type="InterPro" id="IPR036236">
    <property type="entry name" value="Znf_C2H2_sf"/>
</dbReference>
<evidence type="ECO:0000256" key="6">
    <source>
        <dbReference type="ARBA" id="ARBA00023125"/>
    </source>
</evidence>
<keyword evidence="4 8" id="KW-0863">Zinc-finger</keyword>
<evidence type="ECO:0000256" key="8">
    <source>
        <dbReference type="PROSITE-ProRule" id="PRU00042"/>
    </source>
</evidence>
<evidence type="ECO:0000256" key="4">
    <source>
        <dbReference type="ARBA" id="ARBA00022771"/>
    </source>
</evidence>
<evidence type="ECO:0000256" key="7">
    <source>
        <dbReference type="ARBA" id="ARBA00023242"/>
    </source>
</evidence>
<dbReference type="PANTHER" id="PTHR24381:SF390">
    <property type="entry name" value="ZINC FINGER PROTEIN 37 HOMOLOG"/>
    <property type="match status" value="1"/>
</dbReference>
<feature type="domain" description="C2H2-type" evidence="10">
    <location>
        <begin position="199"/>
        <end position="226"/>
    </location>
</feature>
<dbReference type="Pfam" id="PF00096">
    <property type="entry name" value="zf-C2H2"/>
    <property type="match status" value="3"/>
</dbReference>
<dbReference type="SMART" id="SM00349">
    <property type="entry name" value="KRAB"/>
    <property type="match status" value="1"/>
</dbReference>
<evidence type="ECO:0000259" key="12">
    <source>
        <dbReference type="PROSITE" id="PS50806"/>
    </source>
</evidence>